<keyword evidence="2" id="KW-1185">Reference proteome</keyword>
<evidence type="ECO:0000313" key="2">
    <source>
        <dbReference type="Proteomes" id="UP000003511"/>
    </source>
</evidence>
<organism evidence="1 2">
    <name type="scientific">Candidatus Paraburkholderia kirkii UZHbot1</name>
    <dbReference type="NCBI Taxonomy" id="1055526"/>
    <lineage>
        <taxon>Bacteria</taxon>
        <taxon>Pseudomonadati</taxon>
        <taxon>Pseudomonadota</taxon>
        <taxon>Betaproteobacteria</taxon>
        <taxon>Burkholderiales</taxon>
        <taxon>Burkholderiaceae</taxon>
        <taxon>Paraburkholderia</taxon>
    </lineage>
</organism>
<evidence type="ECO:0000313" key="1">
    <source>
        <dbReference type="EMBL" id="CCD35523.1"/>
    </source>
</evidence>
<dbReference type="EMBL" id="CAFE01000008">
    <property type="protein sequence ID" value="CCD35523.1"/>
    <property type="molecule type" value="Genomic_DNA"/>
</dbReference>
<sequence length="138" mass="14501">MLAFGATTPAHAQLGAAARAEDASQGSVMHVAQGGRVAYHETTDMNGIVVREYVDSGGKVYVVSWRGPAMADVRSLLGTYFETFLGAANATIGEAGLHTARVAQGDLVVENRVRLREFSGRAWLASALPPGVDATDIQ</sequence>
<comment type="caution">
    <text evidence="1">The sequence shown here is derived from an EMBL/GenBank/DDBJ whole genome shotgun (WGS) entry which is preliminary data.</text>
</comment>
<proteinExistence type="predicted"/>
<protein>
    <submittedName>
        <fullName evidence="1">WGS project CAFE00000000 data, contig bkir_c104</fullName>
    </submittedName>
</protein>
<dbReference type="AlphaFoldDB" id="U3UAC8"/>
<dbReference type="Pfam" id="PF11005">
    <property type="entry name" value="DUF2844"/>
    <property type="match status" value="1"/>
</dbReference>
<reference evidence="1 2" key="1">
    <citation type="submission" date="2011-09" db="EMBL/GenBank/DDBJ databases">
        <authorList>
            <person name="Carlier A."/>
        </authorList>
    </citation>
    <scope>NUCLEOTIDE SEQUENCE [LARGE SCALE GENOMIC DNA]</scope>
    <source>
        <strain evidence="1 2">UZHbot1</strain>
    </source>
</reference>
<dbReference type="BioCyc" id="CBUR1055526:G10QW-1361-MONOMER"/>
<dbReference type="InterPro" id="IPR021267">
    <property type="entry name" value="DUF2844"/>
</dbReference>
<accession>U3UAC8</accession>
<reference evidence="1 2" key="2">
    <citation type="submission" date="2011-10" db="EMBL/GenBank/DDBJ databases">
        <title>Draft genome sequence of Candidatus Burkholderia kirkii.</title>
        <authorList>
            <person name="Carlier A.L."/>
            <person name="Eberl L."/>
        </authorList>
    </citation>
    <scope>NUCLEOTIDE SEQUENCE [LARGE SCALE GENOMIC DNA]</scope>
    <source>
        <strain evidence="1 2">UZHbot1</strain>
    </source>
</reference>
<name>U3UAC8_9BURK</name>
<dbReference type="HOGENOM" id="CLU_126613_1_0_4"/>
<gene>
    <name evidence="1" type="ORF">BKIR_c104_1308</name>
</gene>
<dbReference type="Proteomes" id="UP000003511">
    <property type="component" value="Unassembled WGS sequence"/>
</dbReference>